<dbReference type="Gene3D" id="3.30.450.150">
    <property type="entry name" value="Haem-degrading domain"/>
    <property type="match status" value="1"/>
</dbReference>
<dbReference type="STRING" id="55209.HA50_16250"/>
<organism evidence="1 2">
    <name type="scientific">Pantoea cypripedii</name>
    <name type="common">Pectobacterium cypripedii</name>
    <name type="synonym">Erwinia cypripedii</name>
    <dbReference type="NCBI Taxonomy" id="55209"/>
    <lineage>
        <taxon>Bacteria</taxon>
        <taxon>Pseudomonadati</taxon>
        <taxon>Pseudomonadota</taxon>
        <taxon>Gammaproteobacteria</taxon>
        <taxon>Enterobacterales</taxon>
        <taxon>Erwiniaceae</taxon>
        <taxon>Pantoea</taxon>
    </lineage>
</organism>
<dbReference type="Proteomes" id="UP000193749">
    <property type="component" value="Unassembled WGS sequence"/>
</dbReference>
<protein>
    <recommendedName>
        <fullName evidence="3">Heme-binding protein</fullName>
    </recommendedName>
</protein>
<dbReference type="RefSeq" id="WP_084876629.1">
    <property type="nucleotide sequence ID" value="NZ_JAGGMY010000001.1"/>
</dbReference>
<gene>
    <name evidence="1" type="ORF">HA50_16250</name>
</gene>
<name>A0A1X1EY18_PANCY</name>
<dbReference type="PANTHER" id="PTHR34309:SF1">
    <property type="entry name" value="PROTEIN GLCG"/>
    <property type="match status" value="1"/>
</dbReference>
<evidence type="ECO:0008006" key="3">
    <source>
        <dbReference type="Google" id="ProtNLM"/>
    </source>
</evidence>
<evidence type="ECO:0000313" key="2">
    <source>
        <dbReference type="Proteomes" id="UP000193749"/>
    </source>
</evidence>
<accession>A0A1X1EY18</accession>
<dbReference type="PANTHER" id="PTHR34309">
    <property type="entry name" value="SLR1406 PROTEIN"/>
    <property type="match status" value="1"/>
</dbReference>
<comment type="caution">
    <text evidence="1">The sequence shown here is derived from an EMBL/GenBank/DDBJ whole genome shotgun (WGS) entry which is preliminary data.</text>
</comment>
<dbReference type="EMBL" id="MLJI01000001">
    <property type="protein sequence ID" value="ORM94807.1"/>
    <property type="molecule type" value="Genomic_DNA"/>
</dbReference>
<proteinExistence type="predicted"/>
<dbReference type="InterPro" id="IPR038084">
    <property type="entry name" value="PduO/GlcC-like_sf"/>
</dbReference>
<sequence length="147" mass="14968">MEKKPESTSVVLAQTYHSISLAAARTVITAALQTAAQHGWHISVAVVDRAGELVSLDRSDAAIGISPSVAQGKARTAALLRAPSKEFESFINSGSPSFLATPGVTPLEGGIPLWLHGEVIGAVGVSGAHGANDSLVAEQAAEALASF</sequence>
<dbReference type="AlphaFoldDB" id="A0A1X1EY18"/>
<reference evidence="1 2" key="1">
    <citation type="journal article" date="2017" name="Antonie Van Leeuwenhoek">
        <title>Phylogenomic resolution of the bacterial genus Pantoea and its relationship with Erwinia and Tatumella.</title>
        <authorList>
            <person name="Palmer M."/>
            <person name="Steenkamp E.T."/>
            <person name="Coetzee M.P."/>
            <person name="Chan W.Y."/>
            <person name="van Zyl E."/>
            <person name="De Maayer P."/>
            <person name="Coutinho T.A."/>
            <person name="Blom J."/>
            <person name="Smits T.H."/>
            <person name="Duffy B."/>
            <person name="Venter S.N."/>
        </authorList>
    </citation>
    <scope>NUCLEOTIDE SEQUENCE [LARGE SCALE GENOMIC DNA]</scope>
    <source>
        <strain evidence="1 2">LMG 2657</strain>
    </source>
</reference>
<dbReference type="InterPro" id="IPR005624">
    <property type="entry name" value="PduO/GlcC-like"/>
</dbReference>
<dbReference type="SUPFAM" id="SSF143744">
    <property type="entry name" value="GlcG-like"/>
    <property type="match status" value="1"/>
</dbReference>
<keyword evidence="2" id="KW-1185">Reference proteome</keyword>
<evidence type="ECO:0000313" key="1">
    <source>
        <dbReference type="EMBL" id="ORM94807.1"/>
    </source>
</evidence>
<dbReference type="Pfam" id="PF03928">
    <property type="entry name" value="HbpS-like"/>
    <property type="match status" value="1"/>
</dbReference>
<dbReference type="OrthoDB" id="9800768at2"/>
<dbReference type="InterPro" id="IPR052517">
    <property type="entry name" value="GlcG_carb_metab_protein"/>
</dbReference>